<evidence type="ECO:0000256" key="4">
    <source>
        <dbReference type="ARBA" id="ARBA00022723"/>
    </source>
</evidence>
<reference evidence="11 12" key="1">
    <citation type="submission" date="2019-12" db="EMBL/GenBank/DDBJ databases">
        <authorList>
            <person name="Alioto T."/>
            <person name="Alioto T."/>
            <person name="Gomez Garrido J."/>
        </authorList>
    </citation>
    <scope>NUCLEOTIDE SEQUENCE [LARGE SCALE GENOMIC DNA]</scope>
</reference>
<dbReference type="GO" id="GO:0016874">
    <property type="term" value="F:ligase activity"/>
    <property type="evidence" value="ECO:0007669"/>
    <property type="project" value="UniProtKB-KW"/>
</dbReference>
<evidence type="ECO:0000256" key="5">
    <source>
        <dbReference type="ARBA" id="ARBA00022771"/>
    </source>
</evidence>
<evidence type="ECO:0000256" key="1">
    <source>
        <dbReference type="ARBA" id="ARBA00000900"/>
    </source>
</evidence>
<dbReference type="EC" id="2.3.2.27" evidence="2"/>
<evidence type="ECO:0000256" key="2">
    <source>
        <dbReference type="ARBA" id="ARBA00012483"/>
    </source>
</evidence>
<comment type="catalytic activity">
    <reaction evidence="1">
        <text>S-ubiquitinyl-[E2 ubiquitin-conjugating enzyme]-L-cysteine + [acceptor protein]-L-lysine = [E2 ubiquitin-conjugating enzyme]-L-cysteine + N(6)-ubiquitinyl-[acceptor protein]-L-lysine.</text>
        <dbReference type="EC" id="2.3.2.27"/>
    </reaction>
</comment>
<feature type="compositionally biased region" description="Polar residues" evidence="9">
    <location>
        <begin position="200"/>
        <end position="217"/>
    </location>
</feature>
<evidence type="ECO:0000313" key="12">
    <source>
        <dbReference type="Proteomes" id="UP000594638"/>
    </source>
</evidence>
<keyword evidence="5 8" id="KW-0863">Zinc-finger</keyword>
<dbReference type="InterPro" id="IPR001841">
    <property type="entry name" value="Znf_RING"/>
</dbReference>
<dbReference type="Gramene" id="OE9A009462T1">
    <property type="protein sequence ID" value="OE9A009462C1"/>
    <property type="gene ID" value="OE9A009462"/>
</dbReference>
<dbReference type="PANTHER" id="PTHR15710">
    <property type="entry name" value="E3 UBIQUITIN-PROTEIN LIGASE PRAJA"/>
    <property type="match status" value="1"/>
</dbReference>
<dbReference type="EMBL" id="CACTIH010003749">
    <property type="protein sequence ID" value="CAA2984008.1"/>
    <property type="molecule type" value="Genomic_DNA"/>
</dbReference>
<keyword evidence="4" id="KW-0479">Metal-binding</keyword>
<sequence length="226" mass="25477">MASETEYTERSSLIDGLINSRNRDLSLFLPFMLGLNTTYPLQDSTNPPQESQNQTTPPDRVILVNPLTQGMVVIEASGSGLDSLFRDMFLNKDGQPPASKASIEALRSVEIVGNENNEECVICLEEWEAGQMAKEMPCKHRFHGNCIKKWLEIHGSCPICRYKMPVDDDDDVNAKSNGENNRGRREIWVSFTFNRDTRNGENNQIVHSEGNDFTSSHQEIDAQNIL</sequence>
<dbReference type="GO" id="GO:0016567">
    <property type="term" value="P:protein ubiquitination"/>
    <property type="evidence" value="ECO:0007669"/>
    <property type="project" value="TreeGrafter"/>
</dbReference>
<keyword evidence="3" id="KW-0808">Transferase</keyword>
<evidence type="ECO:0000256" key="3">
    <source>
        <dbReference type="ARBA" id="ARBA00022679"/>
    </source>
</evidence>
<organism evidence="11 12">
    <name type="scientific">Olea europaea subsp. europaea</name>
    <dbReference type="NCBI Taxonomy" id="158383"/>
    <lineage>
        <taxon>Eukaryota</taxon>
        <taxon>Viridiplantae</taxon>
        <taxon>Streptophyta</taxon>
        <taxon>Embryophyta</taxon>
        <taxon>Tracheophyta</taxon>
        <taxon>Spermatophyta</taxon>
        <taxon>Magnoliopsida</taxon>
        <taxon>eudicotyledons</taxon>
        <taxon>Gunneridae</taxon>
        <taxon>Pentapetalae</taxon>
        <taxon>asterids</taxon>
        <taxon>lamiids</taxon>
        <taxon>Lamiales</taxon>
        <taxon>Oleaceae</taxon>
        <taxon>Oleeae</taxon>
        <taxon>Olea</taxon>
    </lineage>
</organism>
<evidence type="ECO:0000256" key="7">
    <source>
        <dbReference type="ARBA" id="ARBA00022833"/>
    </source>
</evidence>
<dbReference type="InterPro" id="IPR013083">
    <property type="entry name" value="Znf_RING/FYVE/PHD"/>
</dbReference>
<evidence type="ECO:0000256" key="9">
    <source>
        <dbReference type="SAM" id="MobiDB-lite"/>
    </source>
</evidence>
<dbReference type="GO" id="GO:0005737">
    <property type="term" value="C:cytoplasm"/>
    <property type="evidence" value="ECO:0007669"/>
    <property type="project" value="TreeGrafter"/>
</dbReference>
<evidence type="ECO:0000256" key="8">
    <source>
        <dbReference type="PROSITE-ProRule" id="PRU00175"/>
    </source>
</evidence>
<dbReference type="GO" id="GO:0061630">
    <property type="term" value="F:ubiquitin protein ligase activity"/>
    <property type="evidence" value="ECO:0007669"/>
    <property type="project" value="UniProtKB-EC"/>
</dbReference>
<dbReference type="OrthoDB" id="8062037at2759"/>
<dbReference type="Gene3D" id="3.30.40.10">
    <property type="entry name" value="Zinc/RING finger domain, C3HC4 (zinc finger)"/>
    <property type="match status" value="1"/>
</dbReference>
<protein>
    <recommendedName>
        <fullName evidence="2">RING-type E3 ubiquitin transferase</fullName>
        <ecNumber evidence="2">2.3.2.27</ecNumber>
    </recommendedName>
</protein>
<comment type="caution">
    <text evidence="11">The sequence shown here is derived from an EMBL/GenBank/DDBJ whole genome shotgun (WGS) entry which is preliminary data.</text>
</comment>
<keyword evidence="7" id="KW-0862">Zinc</keyword>
<dbReference type="PANTHER" id="PTHR15710:SF132">
    <property type="entry name" value="E3 UBIQUITIN-PROTEIN LIGASE MPSR1"/>
    <property type="match status" value="1"/>
</dbReference>
<feature type="domain" description="RING-type" evidence="10">
    <location>
        <begin position="120"/>
        <end position="161"/>
    </location>
</feature>
<gene>
    <name evidence="11" type="ORF">OLEA9_A009462</name>
</gene>
<evidence type="ECO:0000313" key="11">
    <source>
        <dbReference type="EMBL" id="CAA2984008.1"/>
    </source>
</evidence>
<dbReference type="SMART" id="SM00184">
    <property type="entry name" value="RING"/>
    <property type="match status" value="1"/>
</dbReference>
<proteinExistence type="predicted"/>
<evidence type="ECO:0000259" key="10">
    <source>
        <dbReference type="PROSITE" id="PS50089"/>
    </source>
</evidence>
<feature type="region of interest" description="Disordered" evidence="9">
    <location>
        <begin position="199"/>
        <end position="226"/>
    </location>
</feature>
<dbReference type="Pfam" id="PF13639">
    <property type="entry name" value="zf-RING_2"/>
    <property type="match status" value="1"/>
</dbReference>
<dbReference type="AlphaFoldDB" id="A0A8S0RVK1"/>
<dbReference type="GO" id="GO:0008270">
    <property type="term" value="F:zinc ion binding"/>
    <property type="evidence" value="ECO:0007669"/>
    <property type="project" value="UniProtKB-KW"/>
</dbReference>
<keyword evidence="6" id="KW-0833">Ubl conjugation pathway</keyword>
<keyword evidence="11" id="KW-0436">Ligase</keyword>
<evidence type="ECO:0000256" key="6">
    <source>
        <dbReference type="ARBA" id="ARBA00022786"/>
    </source>
</evidence>
<dbReference type="PROSITE" id="PS50089">
    <property type="entry name" value="ZF_RING_2"/>
    <property type="match status" value="1"/>
</dbReference>
<dbReference type="SUPFAM" id="SSF57850">
    <property type="entry name" value="RING/U-box"/>
    <property type="match status" value="1"/>
</dbReference>
<dbReference type="Proteomes" id="UP000594638">
    <property type="component" value="Unassembled WGS sequence"/>
</dbReference>
<accession>A0A8S0RVK1</accession>
<keyword evidence="12" id="KW-1185">Reference proteome</keyword>
<dbReference type="FunFam" id="3.30.40.10:FF:000127">
    <property type="entry name" value="E3 ubiquitin-protein ligase RNF181"/>
    <property type="match status" value="1"/>
</dbReference>
<name>A0A8S0RVK1_OLEEU</name>